<evidence type="ECO:0000256" key="3">
    <source>
        <dbReference type="ARBA" id="ARBA00022692"/>
    </source>
</evidence>
<keyword evidence="4 8" id="KW-1133">Transmembrane helix</keyword>
<feature type="chain" id="PRO_5035251794" evidence="9">
    <location>
        <begin position="20"/>
        <end position="1387"/>
    </location>
</feature>
<comment type="caution">
    <text evidence="10">The sequence shown here is derived from an EMBL/GenBank/DDBJ whole genome shotgun (WGS) entry which is preliminary data.</text>
</comment>
<feature type="transmembrane region" description="Helical" evidence="8">
    <location>
        <begin position="1241"/>
        <end position="1262"/>
    </location>
</feature>
<keyword evidence="3 8" id="KW-0812">Transmembrane</keyword>
<keyword evidence="7" id="KW-0325">Glycoprotein</keyword>
<keyword evidence="5 8" id="KW-0472">Membrane</keyword>
<comment type="subcellular location">
    <subcellularLocation>
        <location evidence="1">Cell membrane</location>
        <topology evidence="1">Multi-pass membrane protein</topology>
    </subcellularLocation>
</comment>
<dbReference type="PANTHER" id="PTHR42643">
    <property type="entry name" value="IONOTROPIC RECEPTOR 20A-RELATED"/>
    <property type="match status" value="1"/>
</dbReference>
<evidence type="ECO:0000256" key="1">
    <source>
        <dbReference type="ARBA" id="ARBA00004651"/>
    </source>
</evidence>
<gene>
    <name evidence="10" type="ORF">AFUS01_LOCUS27739</name>
</gene>
<dbReference type="EMBL" id="CAJVCH010386980">
    <property type="protein sequence ID" value="CAG7817158.1"/>
    <property type="molecule type" value="Genomic_DNA"/>
</dbReference>
<proteinExistence type="predicted"/>
<dbReference type="OrthoDB" id="5984008at2759"/>
<feature type="transmembrane region" description="Helical" evidence="8">
    <location>
        <begin position="815"/>
        <end position="841"/>
    </location>
</feature>
<evidence type="ECO:0000256" key="7">
    <source>
        <dbReference type="ARBA" id="ARBA00023180"/>
    </source>
</evidence>
<organism evidence="10 11">
    <name type="scientific">Allacma fusca</name>
    <dbReference type="NCBI Taxonomy" id="39272"/>
    <lineage>
        <taxon>Eukaryota</taxon>
        <taxon>Metazoa</taxon>
        <taxon>Ecdysozoa</taxon>
        <taxon>Arthropoda</taxon>
        <taxon>Hexapoda</taxon>
        <taxon>Collembola</taxon>
        <taxon>Symphypleona</taxon>
        <taxon>Sminthuridae</taxon>
        <taxon>Allacma</taxon>
    </lineage>
</organism>
<evidence type="ECO:0000256" key="6">
    <source>
        <dbReference type="ARBA" id="ARBA00023170"/>
    </source>
</evidence>
<evidence type="ECO:0000256" key="2">
    <source>
        <dbReference type="ARBA" id="ARBA00022475"/>
    </source>
</evidence>
<evidence type="ECO:0000313" key="10">
    <source>
        <dbReference type="EMBL" id="CAG7817158.1"/>
    </source>
</evidence>
<protein>
    <submittedName>
        <fullName evidence="10">Uncharacterized protein</fullName>
    </submittedName>
</protein>
<feature type="non-terminal residue" evidence="10">
    <location>
        <position position="1"/>
    </location>
</feature>
<dbReference type="InterPro" id="IPR052192">
    <property type="entry name" value="Insect_Ionotropic_Sensory_Rcpt"/>
</dbReference>
<dbReference type="Proteomes" id="UP000708208">
    <property type="component" value="Unassembled WGS sequence"/>
</dbReference>
<evidence type="ECO:0000256" key="8">
    <source>
        <dbReference type="SAM" id="Phobius"/>
    </source>
</evidence>
<feature type="transmembrane region" description="Helical" evidence="8">
    <location>
        <begin position="1183"/>
        <end position="1204"/>
    </location>
</feature>
<keyword evidence="9" id="KW-0732">Signal</keyword>
<dbReference type="GO" id="GO:0005886">
    <property type="term" value="C:plasma membrane"/>
    <property type="evidence" value="ECO:0007669"/>
    <property type="project" value="UniProtKB-SubCell"/>
</dbReference>
<keyword evidence="11" id="KW-1185">Reference proteome</keyword>
<feature type="signal peptide" evidence="9">
    <location>
        <begin position="1"/>
        <end position="19"/>
    </location>
</feature>
<keyword evidence="2" id="KW-1003">Cell membrane</keyword>
<evidence type="ECO:0000256" key="5">
    <source>
        <dbReference type="ARBA" id="ARBA00023136"/>
    </source>
</evidence>
<keyword evidence="6" id="KW-0675">Receptor</keyword>
<name>A0A8J2L7J0_9HEXA</name>
<dbReference type="PANTHER" id="PTHR42643:SF24">
    <property type="entry name" value="IONOTROPIC RECEPTOR 60A"/>
    <property type="match status" value="1"/>
</dbReference>
<reference evidence="10" key="1">
    <citation type="submission" date="2021-06" db="EMBL/GenBank/DDBJ databases">
        <authorList>
            <person name="Hodson N. C."/>
            <person name="Mongue J. A."/>
            <person name="Jaron S. K."/>
        </authorList>
    </citation>
    <scope>NUCLEOTIDE SEQUENCE</scope>
</reference>
<evidence type="ECO:0000313" key="11">
    <source>
        <dbReference type="Proteomes" id="UP000708208"/>
    </source>
</evidence>
<feature type="non-terminal residue" evidence="10">
    <location>
        <position position="1387"/>
    </location>
</feature>
<evidence type="ECO:0000256" key="9">
    <source>
        <dbReference type="SAM" id="SignalP"/>
    </source>
</evidence>
<evidence type="ECO:0000256" key="4">
    <source>
        <dbReference type="ARBA" id="ARBA00022989"/>
    </source>
</evidence>
<feature type="transmembrane region" description="Helical" evidence="8">
    <location>
        <begin position="756"/>
        <end position="775"/>
    </location>
</feature>
<sequence>MFSVIISLAFLTSISTSKSIPSVYIQLFERLHAEITENFDDCTPQVVFHFSTNGMHTNTDWFPLLQNRILATSIKRSNDYVTVIVTDMEANNAALMDSIEDPVRFRYHCSLVFIEIGTLLTKNIRSEGDNFNQEYFQENLLQLTRNVEEPFFIYFSSSEVALIPSFLKVTALTHRKIFVIPNEGKVNVLKQTPGLIDQVYLLQSFEEESFDISMEKFCNHWEGWQDFQGRPVAVLACPLCEESYEESKRLKIWIGPDLAIIDEVINRVNSTLELVAVFSLPSRERNDDGEWDEYTRPLIDGSAAISTMTFPSTSKSLVVYLTRPYVYDAAIFLVSLPRKVKAGSLIVLKDPLETNVWVAFLISIASMICYQMIFEGEKACFVYSTLLESYSEQFLVNIYGQNMYYKSLDSHFHGYLGLGVSKFYPGLLESVNNFILLSESSGLSILYGKVARSRTQMIGRNNAKNWASEKPFYKGVRYQKESVLNEQYKTFLKQLILSGSLLAGIAFALEVLMNLVHKFEVSDEWQSLSEGRDDNFQRFQAAVFKLMPHLGIPFYIYFAITEITLIESFLKVSTITTNKIFLIPKDKEIVILKQVPGIAEELLTLGFSKGGDVELSPEVFSNKREDFQGRPVSVSVCPICENEFEEVKTRKIWVVDNLALLFEALCKLNATLDPVSVFSLPQRGQNEDGEWDEYTRPLIEGSSAIATLVLPSSSKLEHILFSTPYAHDSAIFVIGLPKKIKFDSLVILKDPLDNQVWIAFCISASVMVFCLQLVIHGQGGKMSLSVVRAIIYPIVDQVAETGCLRNAWKSNRTRFLCGLWILSLIVLSCAYKCNLISAIVIPRYSKIPSTFQELSESSYQLGAVLYTGIMENDLKITNNKMSQEILRRVVEYDYISPECYQMILQEGRACLAYVSVIEEFATQFLIDIYGKSLYLQSRDAHFHAFVGFGVSKYFPMFLEPLNYLTSLSNSVGLSHLYHALAKRDMKQKGRANARKFVENMPYYKGNEDSHEEMVDKFNHCSSFTFILEVKAIHFVEYQWSAHTNNIRITKQDSQYSISSKYGANLILDLDNENFHKTGIWEDAYMAVTYEALGRFNVSFETSSAMGIPTGDQNEDGEWDDFTNPLVDGSSAVSTVIKPTYLKGEVIYLTKDYMHDSAIFISAPPLQTKFGSLSVLKDPLEYEVWMGFLISISSMIAVLQAIIYLRIGKLAYRTIAQIVLYPILDQMAFTHQSKSGFSKDRVVNVMVGTWYLSLIVLACAYKSKLISAIVCPHYITRPQNFAELAASKYDIGIVFYTGFLENDFRELNTSVNAEIARRAVEYDYLAEDCYQKIFEGDNVCIGYTMAMEAIGGEFLMDINGQKMYALSKDSHFQGLMVLGVSKYYPMFL</sequence>
<accession>A0A8J2L7J0</accession>